<dbReference type="EMBL" id="PDNA01000059">
    <property type="protein sequence ID" value="PGH18173.1"/>
    <property type="molecule type" value="Genomic_DNA"/>
</dbReference>
<feature type="compositionally biased region" description="Low complexity" evidence="2">
    <location>
        <begin position="569"/>
        <end position="583"/>
    </location>
</feature>
<evidence type="ECO:0000313" key="5">
    <source>
        <dbReference type="Proteomes" id="UP000224634"/>
    </source>
</evidence>
<reference evidence="4 5" key="1">
    <citation type="submission" date="2017-10" db="EMBL/GenBank/DDBJ databases">
        <title>Comparative genomics in systemic dimorphic fungi from Ajellomycetaceae.</title>
        <authorList>
            <person name="Munoz J.F."/>
            <person name="Mcewen J.G."/>
            <person name="Clay O.K."/>
            <person name="Cuomo C.A."/>
        </authorList>
    </citation>
    <scope>NUCLEOTIDE SEQUENCE [LARGE SCALE GENOMIC DNA]</scope>
    <source>
        <strain evidence="4 5">UAMH7299</strain>
    </source>
</reference>
<dbReference type="STRING" id="1447883.A0A2B7YAW0"/>
<feature type="region of interest" description="Disordered" evidence="2">
    <location>
        <begin position="549"/>
        <end position="614"/>
    </location>
</feature>
<keyword evidence="3" id="KW-1133">Transmembrane helix</keyword>
<feature type="region of interest" description="Disordered" evidence="2">
    <location>
        <begin position="289"/>
        <end position="313"/>
    </location>
</feature>
<dbReference type="PANTHER" id="PTHR13315:SF4">
    <property type="entry name" value="METALLOPHOSPHOESTERASE, ISOFORM E"/>
    <property type="match status" value="1"/>
</dbReference>
<feature type="compositionally biased region" description="Low complexity" evidence="2">
    <location>
        <begin position="299"/>
        <end position="311"/>
    </location>
</feature>
<keyword evidence="5" id="KW-1185">Reference proteome</keyword>
<evidence type="ECO:0000313" key="4">
    <source>
        <dbReference type="EMBL" id="PGH18173.1"/>
    </source>
</evidence>
<keyword evidence="3" id="KW-0812">Transmembrane</keyword>
<organism evidence="4 5">
    <name type="scientific">Polytolypa hystricis (strain UAMH7299)</name>
    <dbReference type="NCBI Taxonomy" id="1447883"/>
    <lineage>
        <taxon>Eukaryota</taxon>
        <taxon>Fungi</taxon>
        <taxon>Dikarya</taxon>
        <taxon>Ascomycota</taxon>
        <taxon>Pezizomycotina</taxon>
        <taxon>Eurotiomycetes</taxon>
        <taxon>Eurotiomycetidae</taxon>
        <taxon>Onygenales</taxon>
        <taxon>Onygenales incertae sedis</taxon>
        <taxon>Polytolypa</taxon>
    </lineage>
</organism>
<dbReference type="AlphaFoldDB" id="A0A2B7YAW0"/>
<accession>A0A2B7YAW0</accession>
<gene>
    <name evidence="4" type="ORF">AJ80_04560</name>
</gene>
<feature type="transmembrane region" description="Helical" evidence="3">
    <location>
        <begin position="68"/>
        <end position="95"/>
    </location>
</feature>
<feature type="compositionally biased region" description="Low complexity" evidence="2">
    <location>
        <begin position="598"/>
        <end position="613"/>
    </location>
</feature>
<dbReference type="OrthoDB" id="5977743at2759"/>
<protein>
    <submittedName>
        <fullName evidence="4">Uncharacterized protein</fullName>
    </submittedName>
</protein>
<evidence type="ECO:0000256" key="1">
    <source>
        <dbReference type="ARBA" id="ARBA00023136"/>
    </source>
</evidence>
<dbReference type="SUPFAM" id="SSF56300">
    <property type="entry name" value="Metallo-dependent phosphatases"/>
    <property type="match status" value="1"/>
</dbReference>
<name>A0A2B7YAW0_POLH7</name>
<keyword evidence="1 3" id="KW-0472">Membrane</keyword>
<dbReference type="GO" id="GO:0005783">
    <property type="term" value="C:endoplasmic reticulum"/>
    <property type="evidence" value="ECO:0007669"/>
    <property type="project" value="TreeGrafter"/>
</dbReference>
<evidence type="ECO:0000256" key="2">
    <source>
        <dbReference type="SAM" id="MobiDB-lite"/>
    </source>
</evidence>
<dbReference type="GO" id="GO:0006506">
    <property type="term" value="P:GPI anchor biosynthetic process"/>
    <property type="evidence" value="ECO:0007669"/>
    <property type="project" value="InterPro"/>
</dbReference>
<comment type="caution">
    <text evidence="4">The sequence shown here is derived from an EMBL/GenBank/DDBJ whole genome shotgun (WGS) entry which is preliminary data.</text>
</comment>
<evidence type="ECO:0000256" key="3">
    <source>
        <dbReference type="SAM" id="Phobius"/>
    </source>
</evidence>
<sequence>MSASIFGNGPRSSRDHRSFERPSLATRFSGIVQSTARYGVASIRARGASTWVAYSREYSRARRRHRRVGWLIALLRMVLSLQNVLLLVWGLTLWWGERVVFRDSVQECSWELWENWPQEAIPHHVAFIADPQLVDPHTYPGRLWPLSSLTIFYADLYLYRTHSLLQQNLRPDTTFFLGDLFDGGREWATDKSSSPEERFKHYGNSMWMQEYRRFSRIFFDTWRLGGANSASSTRGRKIIASLPGNHDLGFGHGIQRPVVERFQKYFGEGNRVDVLGNHSVISVDTVSLSAVDQPDPQTGSSSGSDGSSQGDEVWRPAQNFLNDLQVLKARVTREELLALQGKREAYLAPHKVVDAEVPLDLNISPLPAGVDLPTIVLTHVPLYRDAGTPCGPLRERYPPSSTDPLREKDERNAIKIHRGYQYQNVLTEAISKDIVTKAGPGVTQIYSGDDHDYCEVTHRKFSGSPKEITVKTMSLAMGVRRPGFQMASLWNPIDPDSGKPTSTKASPTIQNFRCLLPDQIAIFLRYAYLFVFTLLILFVRAISRVFYPSEQSPSTPDPLLPLSHRFNDESQSSSASTATSSPSHSEHRFASRGLTGVASRASSSSPSGEMGMRPTKHVQIIGVPGVNGSNDDSRRAEWDICEKSKDKPWASTKNNIANDFQRHIPRGPLATFCYEFMSSFKWVGSITLVWYLRLIWTW</sequence>
<dbReference type="PANTHER" id="PTHR13315">
    <property type="entry name" value="METALLO PHOSPHOESTERASE RELATED"/>
    <property type="match status" value="1"/>
</dbReference>
<dbReference type="InterPro" id="IPR029052">
    <property type="entry name" value="Metallo-depent_PP-like"/>
</dbReference>
<dbReference type="InterPro" id="IPR033308">
    <property type="entry name" value="PGAP5/Cdc1/Ted1"/>
</dbReference>
<proteinExistence type="predicted"/>
<dbReference type="GO" id="GO:0016020">
    <property type="term" value="C:membrane"/>
    <property type="evidence" value="ECO:0007669"/>
    <property type="project" value="GOC"/>
</dbReference>
<feature type="transmembrane region" description="Helical" evidence="3">
    <location>
        <begin position="523"/>
        <end position="542"/>
    </location>
</feature>
<feature type="compositionally biased region" description="Polar residues" evidence="2">
    <location>
        <begin position="289"/>
        <end position="298"/>
    </location>
</feature>
<dbReference type="Proteomes" id="UP000224634">
    <property type="component" value="Unassembled WGS sequence"/>
</dbReference>